<dbReference type="Proteomes" id="UP000887575">
    <property type="component" value="Unassembled WGS sequence"/>
</dbReference>
<dbReference type="GO" id="GO:0098943">
    <property type="term" value="P:neurotransmitter receptor transport, postsynaptic endosome to lysosome"/>
    <property type="evidence" value="ECO:0007669"/>
    <property type="project" value="TreeGrafter"/>
</dbReference>
<dbReference type="WBParaSite" id="MBELARI_LOCUS20147">
    <property type="protein sequence ID" value="MBELARI_LOCUS20147"/>
    <property type="gene ID" value="MBELARI_LOCUS20147"/>
</dbReference>
<keyword evidence="4 5" id="KW-0472">Membrane</keyword>
<dbReference type="GO" id="GO:0032281">
    <property type="term" value="C:AMPA glutamate receptor complex"/>
    <property type="evidence" value="ECO:0007669"/>
    <property type="project" value="TreeGrafter"/>
</dbReference>
<evidence type="ECO:0000256" key="5">
    <source>
        <dbReference type="SAM" id="Phobius"/>
    </source>
</evidence>
<keyword evidence="3 5" id="KW-1133">Transmembrane helix</keyword>
<evidence type="ECO:0000256" key="2">
    <source>
        <dbReference type="ARBA" id="ARBA00022692"/>
    </source>
</evidence>
<feature type="transmembrane region" description="Helical" evidence="5">
    <location>
        <begin position="128"/>
        <end position="148"/>
    </location>
</feature>
<evidence type="ECO:0000313" key="7">
    <source>
        <dbReference type="WBParaSite" id="MBELARI_LOCUS20147"/>
    </source>
</evidence>
<sequence>MTLMVIPVSQHKLIKIRKRNRQKLTKIALYCSTAGAFCNLLGSSTDSWISTSEVLKYYRFPNSTEYSISHDGYGIEQVYFKNATLGPWTFCWSDPTYEFDCYPVNYWIDDEPSDVTTGVQQGVRKSSLFMVLGVIFDLLGALVGYLCFRRRNPYGWLLCSALLHIFAGMTNFLCIIVYMASVSREVGNKIYPASELDDPIFYYHYGFSFILVKCSFLLTETAALLTVVVFMAKRDERTFHRYKMRSLMNFKKITQDGDLRTAVPEATTGHTHARFSSSRHRVSFVGSRGSRTSFDHIYQPSSRMSISSSAGRVTPTLLPFMRPPQQNVLNKGVLNRFPNPNHQRSREEIEERRKQIDDNLATVVIL</sequence>
<feature type="transmembrane region" description="Helical" evidence="5">
    <location>
        <begin position="200"/>
        <end position="232"/>
    </location>
</feature>
<evidence type="ECO:0000313" key="6">
    <source>
        <dbReference type="Proteomes" id="UP000887575"/>
    </source>
</evidence>
<dbReference type="GO" id="GO:0098970">
    <property type="term" value="P:postsynaptic neurotransmitter receptor diffusion trapping"/>
    <property type="evidence" value="ECO:0007669"/>
    <property type="project" value="TreeGrafter"/>
</dbReference>
<dbReference type="GO" id="GO:0099590">
    <property type="term" value="P:neurotransmitter receptor internalization"/>
    <property type="evidence" value="ECO:0007669"/>
    <property type="project" value="TreeGrafter"/>
</dbReference>
<comment type="subcellular location">
    <subcellularLocation>
        <location evidence="1">Membrane</location>
        <topology evidence="1">Multi-pass membrane protein</topology>
    </subcellularLocation>
</comment>
<dbReference type="PANTHER" id="PTHR12107">
    <property type="entry name" value="VOLTAGE-DEPENDENT CALCIUM CHANNEL GAMMA SUBUNIT"/>
    <property type="match status" value="1"/>
</dbReference>
<dbReference type="GO" id="GO:0051968">
    <property type="term" value="P:positive regulation of synaptic transmission, glutamatergic"/>
    <property type="evidence" value="ECO:0007669"/>
    <property type="project" value="TreeGrafter"/>
</dbReference>
<dbReference type="GO" id="GO:0005245">
    <property type="term" value="F:voltage-gated calcium channel activity"/>
    <property type="evidence" value="ECO:0007669"/>
    <property type="project" value="TreeGrafter"/>
</dbReference>
<dbReference type="AlphaFoldDB" id="A0AAF3F1A9"/>
<dbReference type="InterPro" id="IPR004031">
    <property type="entry name" value="PMP22/EMP/MP20/Claudin"/>
</dbReference>
<keyword evidence="2 5" id="KW-0812">Transmembrane</keyword>
<dbReference type="Pfam" id="PF13903">
    <property type="entry name" value="Claudin_2"/>
    <property type="match status" value="1"/>
</dbReference>
<dbReference type="GO" id="GO:0019226">
    <property type="term" value="P:transmission of nerve impulse"/>
    <property type="evidence" value="ECO:0007669"/>
    <property type="project" value="TreeGrafter"/>
</dbReference>
<accession>A0AAF3F1A9</accession>
<dbReference type="GO" id="GO:0016247">
    <property type="term" value="F:channel regulator activity"/>
    <property type="evidence" value="ECO:0007669"/>
    <property type="project" value="TreeGrafter"/>
</dbReference>
<dbReference type="InterPro" id="IPR051072">
    <property type="entry name" value="CACNG_subunit"/>
</dbReference>
<evidence type="ECO:0000256" key="4">
    <source>
        <dbReference type="ARBA" id="ARBA00023136"/>
    </source>
</evidence>
<evidence type="ECO:0000256" key="3">
    <source>
        <dbReference type="ARBA" id="ARBA00022989"/>
    </source>
</evidence>
<protein>
    <submittedName>
        <fullName evidence="7">Uncharacterized protein</fullName>
    </submittedName>
</protein>
<dbReference type="PANTHER" id="PTHR12107:SF0">
    <property type="entry name" value="STARGAZIN (MAMMALIAN CALCIUM CHANNEL) HOMOLOG"/>
    <property type="match status" value="1"/>
</dbReference>
<keyword evidence="6" id="KW-1185">Reference proteome</keyword>
<feature type="transmembrane region" description="Helical" evidence="5">
    <location>
        <begin position="155"/>
        <end position="180"/>
    </location>
</feature>
<name>A0AAF3F1A9_9BILA</name>
<feature type="transmembrane region" description="Helical" evidence="5">
    <location>
        <begin position="27"/>
        <end position="49"/>
    </location>
</feature>
<dbReference type="GO" id="GO:0098839">
    <property type="term" value="C:postsynaptic density membrane"/>
    <property type="evidence" value="ECO:0007669"/>
    <property type="project" value="TreeGrafter"/>
</dbReference>
<evidence type="ECO:0000256" key="1">
    <source>
        <dbReference type="ARBA" id="ARBA00004141"/>
    </source>
</evidence>
<reference evidence="7" key="1">
    <citation type="submission" date="2024-02" db="UniProtKB">
        <authorList>
            <consortium name="WormBaseParasite"/>
        </authorList>
    </citation>
    <scope>IDENTIFICATION</scope>
</reference>
<organism evidence="6 7">
    <name type="scientific">Mesorhabditis belari</name>
    <dbReference type="NCBI Taxonomy" id="2138241"/>
    <lineage>
        <taxon>Eukaryota</taxon>
        <taxon>Metazoa</taxon>
        <taxon>Ecdysozoa</taxon>
        <taxon>Nematoda</taxon>
        <taxon>Chromadorea</taxon>
        <taxon>Rhabditida</taxon>
        <taxon>Rhabditina</taxon>
        <taxon>Rhabditomorpha</taxon>
        <taxon>Rhabditoidea</taxon>
        <taxon>Rhabditidae</taxon>
        <taxon>Mesorhabditinae</taxon>
        <taxon>Mesorhabditis</taxon>
    </lineage>
</organism>
<dbReference type="Gene3D" id="1.20.140.150">
    <property type="match status" value="1"/>
</dbReference>
<proteinExistence type="predicted"/>